<keyword evidence="1" id="KW-0812">Transmembrane</keyword>
<proteinExistence type="predicted"/>
<evidence type="ECO:0000313" key="2">
    <source>
        <dbReference type="EMBL" id="CQH52638.1"/>
    </source>
</evidence>
<evidence type="ECO:0000313" key="3">
    <source>
        <dbReference type="Proteomes" id="UP000066737"/>
    </source>
</evidence>
<keyword evidence="1" id="KW-0472">Membrane</keyword>
<dbReference type="KEGG" id="hhb:Hhub_1869"/>
<dbReference type="Proteomes" id="UP000066737">
    <property type="component" value="Chromosome I"/>
</dbReference>
<gene>
    <name evidence="2" type="ORF">HHUB_1869</name>
</gene>
<sequence>MNYLLAATEGSALPINAVGWTVTIVGLLLAVAWTAYLYR</sequence>
<dbReference type="EMBL" id="LN831302">
    <property type="protein sequence ID" value="CQH52638.1"/>
    <property type="molecule type" value="Genomic_DNA"/>
</dbReference>
<accession>A0A0U5H064</accession>
<organism evidence="2 3">
    <name type="scientific">Halobacterium hubeiense</name>
    <dbReference type="NCBI Taxonomy" id="1407499"/>
    <lineage>
        <taxon>Archaea</taxon>
        <taxon>Methanobacteriati</taxon>
        <taxon>Methanobacteriota</taxon>
        <taxon>Stenosarchaea group</taxon>
        <taxon>Halobacteria</taxon>
        <taxon>Halobacteriales</taxon>
        <taxon>Halobacteriaceae</taxon>
        <taxon>Halobacterium</taxon>
    </lineage>
</organism>
<protein>
    <submittedName>
        <fullName evidence="2">Uncharacterized protein</fullName>
    </submittedName>
</protein>
<name>A0A0U5H064_9EURY</name>
<keyword evidence="1" id="KW-1133">Transmembrane helix</keyword>
<dbReference type="STRING" id="1407499.HHUB_1869"/>
<reference evidence="3" key="1">
    <citation type="journal article" date="2016" name="Environ. Microbiol.">
        <title>The complete genome of a viable archaeum isolated from 123-million-year-old rock salt.</title>
        <authorList>
            <person name="Jaakkola S.T."/>
            <person name="Pfeiffer F."/>
            <person name="Ravantti J.J."/>
            <person name="Guo Q."/>
            <person name="Liu Y."/>
            <person name="Chen X."/>
            <person name="Ma H."/>
            <person name="Yang C."/>
            <person name="Oksanen H.M."/>
            <person name="Bamford D.H."/>
        </authorList>
    </citation>
    <scope>NUCLEOTIDE SEQUENCE</scope>
    <source>
        <strain evidence="3">JI20-1</strain>
    </source>
</reference>
<feature type="transmembrane region" description="Helical" evidence="1">
    <location>
        <begin position="20"/>
        <end position="38"/>
    </location>
</feature>
<dbReference type="AlphaFoldDB" id="A0A0U5H064"/>
<keyword evidence="3" id="KW-1185">Reference proteome</keyword>
<evidence type="ECO:0000256" key="1">
    <source>
        <dbReference type="SAM" id="Phobius"/>
    </source>
</evidence>